<dbReference type="AlphaFoldDB" id="A0A410P689"/>
<keyword evidence="2" id="KW-0472">Membrane</keyword>
<accession>A0A410P689</accession>
<evidence type="ECO:0000313" key="4">
    <source>
        <dbReference type="Proteomes" id="UP000287243"/>
    </source>
</evidence>
<dbReference type="SUPFAM" id="SSF49265">
    <property type="entry name" value="Fibronectin type III"/>
    <property type="match status" value="1"/>
</dbReference>
<keyword evidence="2" id="KW-0812">Transmembrane</keyword>
<evidence type="ECO:0000256" key="2">
    <source>
        <dbReference type="SAM" id="Phobius"/>
    </source>
</evidence>
<evidence type="ECO:0000313" key="3">
    <source>
        <dbReference type="EMBL" id="QAT17612.1"/>
    </source>
</evidence>
<dbReference type="Gene3D" id="2.60.40.10">
    <property type="entry name" value="Immunoglobulins"/>
    <property type="match status" value="1"/>
</dbReference>
<keyword evidence="4" id="KW-1185">Reference proteome</keyword>
<evidence type="ECO:0000256" key="1">
    <source>
        <dbReference type="SAM" id="MobiDB-lite"/>
    </source>
</evidence>
<evidence type="ECO:0008006" key="5">
    <source>
        <dbReference type="Google" id="ProtNLM"/>
    </source>
</evidence>
<reference evidence="3 4" key="1">
    <citation type="submission" date="2017-01" db="EMBL/GenBank/DDBJ databases">
        <title>First insights into the biology of 'candidatus Vampirococcus archaeovorus'.</title>
        <authorList>
            <person name="Kizina J."/>
            <person name="Jordan S."/>
            <person name="Stueber K."/>
            <person name="Reinhardt R."/>
            <person name="Harder J."/>
        </authorList>
    </citation>
    <scope>NUCLEOTIDE SEQUENCE [LARGE SCALE GENOMIC DNA]</scope>
    <source>
        <strain evidence="3 4">LiM</strain>
    </source>
</reference>
<dbReference type="InterPro" id="IPR036116">
    <property type="entry name" value="FN3_sf"/>
</dbReference>
<proteinExistence type="predicted"/>
<gene>
    <name evidence="3" type="ORF">BU251_07720</name>
</gene>
<dbReference type="Proteomes" id="UP000287243">
    <property type="component" value="Chromosome"/>
</dbReference>
<keyword evidence="2" id="KW-1133">Transmembrane helix</keyword>
<feature type="transmembrane region" description="Helical" evidence="2">
    <location>
        <begin position="23"/>
        <end position="45"/>
    </location>
</feature>
<organism evidence="3 4">
    <name type="scientific">Velamenicoccus archaeovorus</name>
    <dbReference type="NCBI Taxonomy" id="1930593"/>
    <lineage>
        <taxon>Bacteria</taxon>
        <taxon>Pseudomonadati</taxon>
        <taxon>Candidatus Omnitrophota</taxon>
        <taxon>Candidatus Velamenicoccus</taxon>
    </lineage>
</organism>
<feature type="region of interest" description="Disordered" evidence="1">
    <location>
        <begin position="77"/>
        <end position="165"/>
    </location>
</feature>
<dbReference type="RefSeq" id="WP_228767801.1">
    <property type="nucleotide sequence ID" value="NZ_CP019384.1"/>
</dbReference>
<dbReference type="InterPro" id="IPR013783">
    <property type="entry name" value="Ig-like_fold"/>
</dbReference>
<dbReference type="EMBL" id="CP019384">
    <property type="protein sequence ID" value="QAT17612.1"/>
    <property type="molecule type" value="Genomic_DNA"/>
</dbReference>
<protein>
    <recommendedName>
        <fullName evidence="5">Fibronectin type-III domain-containing protein</fullName>
    </recommendedName>
</protein>
<name>A0A410P689_VELA1</name>
<dbReference type="KEGG" id="vai:BU251_07720"/>
<feature type="compositionally biased region" description="Gly residues" evidence="1">
    <location>
        <begin position="85"/>
        <end position="159"/>
    </location>
</feature>
<sequence>MNSPASKAREVERFLRGRRGQGVLEFVLMFTVLAITVVFSAFHIFKPSVTKMYADAGTKMNDSGGLIAEDVGQPLNMFDDETGAASGGGFAGNSGGSSGGFSGPGGFGSGSSSGGGTGGGGGGGGAGTGGGIGATGGSGGGSDAGAGGSFPGSGGGAEGVGRSFPQTPLAIGNDSFLSLSWEAATGTPVSYNIYRATAPGGPYEFFVEGWTATWFTDVWTTNGSTYYYRVDAVYDDGAVVSSGVFSGTPSADSVYAVAAAEALTKLDESSNGSALADIIDLYDVKIGFGTGVSDAVGWYSSYFNTIIVDLSQFGLSQGVQTSILAHEGTHAWWTNDTSQGQPERGTNLGDSIDQEYNAFLNGAAVWNEIKDGDTDANQDGWASVVALDEASAKEIIRTAYPDLPEY</sequence>